<feature type="region of interest" description="Disordered" evidence="1">
    <location>
        <begin position="684"/>
        <end position="766"/>
    </location>
</feature>
<sequence>MLPLQVAGRHGSYATQFWKSSPAWTAVASRLRSRADVRVAYSRKALDRRLVLPLDSHNWIRALEVLNAGYARLGRTPEHFQSVLRDMVDHHEPYSSRVGHAPASRSPSSPADAQRTSAPAAASLPDLLAAVDALRDRAYAGEIPTNRSLWVTFVWAYCALDQPSSALHTYHLATRRLRFSAATTQHMAGMLLPVLCRHGQLEEATVLYESHLMAGGGGSLSTSSSSPATDDTAHPRSRVADAEARRWLAEAAARRGQWQSVQAFSTVGSGACSPGDAALAPRSTIHSLFHDTASTATQDTGRGGVRNRADAHPLGEMTSTAAVAATATKAVFSNSLPALHTLSPEAVRQLFRSLCRDGSAASMDASLHDALACWAHLYGPLPGCASAAREEAHSECTVSRCSSHDSHTRLPPLDDVHELLNVLAGHRRWEDALAVFCSLFLPEPAQVYLSATSAGEAHSPASPVADAPAALRSTRAPSPPPPPRLPLDGVSLNILFSALPAAAAPLIVRVPDTPRRPPSPTTSTTAVPSAAAAVAGVEEGVLLRLSASAVPVVVVRLLDDLLQHRDDMVLTDHVMAAVGPALLQLGQAERVFDLLACTPMMLSAAQRKAPVYVSREHHSLQSDLVTLGYAAFALCASPQRRHEMVRRLPHLFPPEVVRRFAVAGAGEGEPADRVASLEGPHVQTKEAGVGSAGSADAATHVSHNTQRDISRTDVEDGQAPSREARVPSLLDLQWRRDAASSSASSSQRRQARGAGGVAAQTSRRSGAATLTALADDAMRRDFVRLHERRRDAFTGSHADAERDPRPIPRGLHDHASGWDFFGRGGEMVFANHRRTPHPFTMQPKVMRDLRDPHRSWNPRRNSSLAHRENVIKWNGKSAV</sequence>
<feature type="region of interest" description="Disordered" evidence="1">
    <location>
        <begin position="457"/>
        <end position="484"/>
    </location>
</feature>
<evidence type="ECO:0000256" key="1">
    <source>
        <dbReference type="SAM" id="MobiDB-lite"/>
    </source>
</evidence>
<organism evidence="2 3">
    <name type="scientific">Novymonas esmeraldas</name>
    <dbReference type="NCBI Taxonomy" id="1808958"/>
    <lineage>
        <taxon>Eukaryota</taxon>
        <taxon>Discoba</taxon>
        <taxon>Euglenozoa</taxon>
        <taxon>Kinetoplastea</taxon>
        <taxon>Metakinetoplastina</taxon>
        <taxon>Trypanosomatida</taxon>
        <taxon>Trypanosomatidae</taxon>
        <taxon>Novymonas</taxon>
    </lineage>
</organism>
<feature type="compositionally biased region" description="Basic and acidic residues" evidence="1">
    <location>
        <begin position="705"/>
        <end position="714"/>
    </location>
</feature>
<feature type="compositionally biased region" description="Low complexity" evidence="1">
    <location>
        <begin position="101"/>
        <end position="120"/>
    </location>
</feature>
<accession>A0AAW0EUD0</accession>
<evidence type="ECO:0000313" key="3">
    <source>
        <dbReference type="Proteomes" id="UP001430356"/>
    </source>
</evidence>
<feature type="compositionally biased region" description="Low complexity" evidence="1">
    <location>
        <begin position="687"/>
        <end position="698"/>
    </location>
</feature>
<feature type="compositionally biased region" description="Low complexity" evidence="1">
    <location>
        <begin position="457"/>
        <end position="476"/>
    </location>
</feature>
<feature type="compositionally biased region" description="Low complexity" evidence="1">
    <location>
        <begin position="739"/>
        <end position="748"/>
    </location>
</feature>
<feature type="region of interest" description="Disordered" evidence="1">
    <location>
        <begin position="94"/>
        <end position="120"/>
    </location>
</feature>
<keyword evidence="3" id="KW-1185">Reference proteome</keyword>
<dbReference type="AlphaFoldDB" id="A0AAW0EUD0"/>
<dbReference type="EMBL" id="JAECZO010000096">
    <property type="protein sequence ID" value="KAK7197137.1"/>
    <property type="molecule type" value="Genomic_DNA"/>
</dbReference>
<evidence type="ECO:0000313" key="2">
    <source>
        <dbReference type="EMBL" id="KAK7197137.1"/>
    </source>
</evidence>
<proteinExistence type="predicted"/>
<protein>
    <submittedName>
        <fullName evidence="2">Uncharacterized protein</fullName>
    </submittedName>
</protein>
<feature type="region of interest" description="Disordered" evidence="1">
    <location>
        <begin position="218"/>
        <end position="240"/>
    </location>
</feature>
<feature type="compositionally biased region" description="Basic and acidic residues" evidence="1">
    <location>
        <begin position="231"/>
        <end position="240"/>
    </location>
</feature>
<name>A0AAW0EUD0_9TRYP</name>
<dbReference type="Proteomes" id="UP001430356">
    <property type="component" value="Unassembled WGS sequence"/>
</dbReference>
<reference evidence="2 3" key="1">
    <citation type="journal article" date="2021" name="MBio">
        <title>A New Model Trypanosomatid, Novymonas esmeraldas: Genomic Perception of Its 'Candidatus Pandoraea novymonadis' Endosymbiont.</title>
        <authorList>
            <person name="Zakharova A."/>
            <person name="Saura A."/>
            <person name="Butenko A."/>
            <person name="Podesvova L."/>
            <person name="Warmusova S."/>
            <person name="Kostygov A.Y."/>
            <person name="Nenarokova A."/>
            <person name="Lukes J."/>
            <person name="Opperdoes F.R."/>
            <person name="Yurchenko V."/>
        </authorList>
    </citation>
    <scope>NUCLEOTIDE SEQUENCE [LARGE SCALE GENOMIC DNA]</scope>
    <source>
        <strain evidence="2 3">E262AT.01</strain>
    </source>
</reference>
<comment type="caution">
    <text evidence="2">The sequence shown here is derived from an EMBL/GenBank/DDBJ whole genome shotgun (WGS) entry which is preliminary data.</text>
</comment>
<gene>
    <name evidence="2" type="ORF">NESM_000658900</name>
</gene>